<name>B1WVQ7_CROS5</name>
<evidence type="ECO:0000313" key="1">
    <source>
        <dbReference type="EMBL" id="ACB50644.1"/>
    </source>
</evidence>
<gene>
    <name evidence="1" type="ordered locus">cce_1294</name>
</gene>
<proteinExistence type="predicted"/>
<dbReference type="Proteomes" id="UP000001203">
    <property type="component" value="Chromosome circular"/>
</dbReference>
<dbReference type="AlphaFoldDB" id="B1WVQ7"/>
<evidence type="ECO:0000313" key="2">
    <source>
        <dbReference type="Proteomes" id="UP000001203"/>
    </source>
</evidence>
<dbReference type="STRING" id="43989.cce_1294"/>
<accession>B1WVQ7</accession>
<organism evidence="1 2">
    <name type="scientific">Crocosphaera subtropica (strain ATCC 51142 / BH68)</name>
    <name type="common">Cyanothece sp. (strain ATCC 51142)</name>
    <dbReference type="NCBI Taxonomy" id="43989"/>
    <lineage>
        <taxon>Bacteria</taxon>
        <taxon>Bacillati</taxon>
        <taxon>Cyanobacteriota</taxon>
        <taxon>Cyanophyceae</taxon>
        <taxon>Oscillatoriophycideae</taxon>
        <taxon>Chroococcales</taxon>
        <taxon>Aphanothecaceae</taxon>
        <taxon>Crocosphaera</taxon>
        <taxon>Crocosphaera subtropica</taxon>
    </lineage>
</organism>
<reference evidence="1 2" key="1">
    <citation type="journal article" date="2008" name="Proc. Natl. Acad. Sci. U.S.A.">
        <title>The genome of Cyanothece 51142, a unicellular diazotrophic cyanobacterium important in the marine nitrogen cycle.</title>
        <authorList>
            <person name="Welsh E.A."/>
            <person name="Liberton M."/>
            <person name="Stoeckel J."/>
            <person name="Loh T."/>
            <person name="Elvitigala T."/>
            <person name="Wang C."/>
            <person name="Wollam A."/>
            <person name="Fulton R.S."/>
            <person name="Clifton S.W."/>
            <person name="Jacobs J.M."/>
            <person name="Aurora R."/>
            <person name="Ghosh B.K."/>
            <person name="Sherman L.A."/>
            <person name="Smith R.D."/>
            <person name="Wilson R.K."/>
            <person name="Pakrasi H.B."/>
        </authorList>
    </citation>
    <scope>NUCLEOTIDE SEQUENCE [LARGE SCALE GENOMIC DNA]</scope>
    <source>
        <strain evidence="2">ATCC 51142 / BH68</strain>
    </source>
</reference>
<dbReference type="HOGENOM" id="CLU_192953_0_0_3"/>
<keyword evidence="2" id="KW-1185">Reference proteome</keyword>
<dbReference type="EMBL" id="CP000806">
    <property type="protein sequence ID" value="ACB50644.1"/>
    <property type="molecule type" value="Genomic_DNA"/>
</dbReference>
<sequence length="69" mass="7738">MLKMETANVAQSLNQENMGDYVAQLQLHMTLQARNLVPNLTHSGDPRQQLLQETQATVEKLASRQGISF</sequence>
<dbReference type="KEGG" id="cyt:cce_1294"/>
<dbReference type="eggNOG" id="ENOG503328M">
    <property type="taxonomic scope" value="Bacteria"/>
</dbReference>
<protein>
    <submittedName>
        <fullName evidence="1">Uncharacterized protein</fullName>
    </submittedName>
</protein>